<gene>
    <name evidence="1" type="ORF">S12H4_36174</name>
</gene>
<name>X1TDR5_9ZZZZ</name>
<reference evidence="1" key="1">
    <citation type="journal article" date="2014" name="Front. Microbiol.">
        <title>High frequency of phylogenetically diverse reductive dehalogenase-homologous genes in deep subseafloor sedimentary metagenomes.</title>
        <authorList>
            <person name="Kawai M."/>
            <person name="Futagami T."/>
            <person name="Toyoda A."/>
            <person name="Takaki Y."/>
            <person name="Nishi S."/>
            <person name="Hori S."/>
            <person name="Arai W."/>
            <person name="Tsubouchi T."/>
            <person name="Morono Y."/>
            <person name="Uchiyama I."/>
            <person name="Ito T."/>
            <person name="Fujiyama A."/>
            <person name="Inagaki F."/>
            <person name="Takami H."/>
        </authorList>
    </citation>
    <scope>NUCLEOTIDE SEQUENCE</scope>
    <source>
        <strain evidence="1">Expedition CK06-06</strain>
    </source>
</reference>
<dbReference type="EMBL" id="BARW01021548">
    <property type="protein sequence ID" value="GAI89476.1"/>
    <property type="molecule type" value="Genomic_DNA"/>
</dbReference>
<dbReference type="AlphaFoldDB" id="X1TDR5"/>
<sequence>MNERFGFIKKWDSPEWKESNFNKKFPKKSQKIFIGSMSEIRFWK</sequence>
<comment type="caution">
    <text evidence="1">The sequence shown here is derived from an EMBL/GenBank/DDBJ whole genome shotgun (WGS) entry which is preliminary data.</text>
</comment>
<accession>X1TDR5</accession>
<protein>
    <submittedName>
        <fullName evidence="1">Uncharacterized protein</fullName>
    </submittedName>
</protein>
<proteinExistence type="predicted"/>
<organism evidence="1">
    <name type="scientific">marine sediment metagenome</name>
    <dbReference type="NCBI Taxonomy" id="412755"/>
    <lineage>
        <taxon>unclassified sequences</taxon>
        <taxon>metagenomes</taxon>
        <taxon>ecological metagenomes</taxon>
    </lineage>
</organism>
<feature type="non-terminal residue" evidence="1">
    <location>
        <position position="44"/>
    </location>
</feature>
<evidence type="ECO:0000313" key="1">
    <source>
        <dbReference type="EMBL" id="GAI89476.1"/>
    </source>
</evidence>